<evidence type="ECO:0000313" key="1">
    <source>
        <dbReference type="EMBL" id="KTD00120.1"/>
    </source>
</evidence>
<gene>
    <name evidence="1" type="ORF">Lgee_1032</name>
</gene>
<organism evidence="1 2">
    <name type="scientific">Legionella geestiana</name>
    <dbReference type="NCBI Taxonomy" id="45065"/>
    <lineage>
        <taxon>Bacteria</taxon>
        <taxon>Pseudomonadati</taxon>
        <taxon>Pseudomonadota</taxon>
        <taxon>Gammaproteobacteria</taxon>
        <taxon>Legionellales</taxon>
        <taxon>Legionellaceae</taxon>
        <taxon>Legionella</taxon>
    </lineage>
</organism>
<reference evidence="1 2" key="1">
    <citation type="submission" date="2015-11" db="EMBL/GenBank/DDBJ databases">
        <title>Genomic analysis of 38 Legionella species identifies large and diverse effector repertoires.</title>
        <authorList>
            <person name="Burstein D."/>
            <person name="Amaro F."/>
            <person name="Zusman T."/>
            <person name="Lifshitz Z."/>
            <person name="Cohen O."/>
            <person name="Gilbert J.A."/>
            <person name="Pupko T."/>
            <person name="Shuman H.A."/>
            <person name="Segal G."/>
        </authorList>
    </citation>
    <scope>NUCLEOTIDE SEQUENCE [LARGE SCALE GENOMIC DNA]</scope>
    <source>
        <strain evidence="1 2">ATCC 49504</strain>
    </source>
</reference>
<dbReference type="RefSeq" id="WP_028386889.1">
    <property type="nucleotide sequence ID" value="NZ_CAAAHN010000001.1"/>
</dbReference>
<dbReference type="STRING" id="45065.Lgee_1032"/>
<comment type="caution">
    <text evidence="1">The sequence shown here is derived from an EMBL/GenBank/DDBJ whole genome shotgun (WGS) entry which is preliminary data.</text>
</comment>
<proteinExistence type="predicted"/>
<dbReference type="Proteomes" id="UP000054785">
    <property type="component" value="Unassembled WGS sequence"/>
</dbReference>
<dbReference type="PATRIC" id="fig|45065.4.peg.1105"/>
<keyword evidence="2" id="KW-1185">Reference proteome</keyword>
<evidence type="ECO:0000313" key="2">
    <source>
        <dbReference type="Proteomes" id="UP000054785"/>
    </source>
</evidence>
<dbReference type="EMBL" id="LNYC01000037">
    <property type="protein sequence ID" value="KTD00120.1"/>
    <property type="molecule type" value="Genomic_DNA"/>
</dbReference>
<protein>
    <submittedName>
        <fullName evidence="1">Uncharacterized protein</fullName>
    </submittedName>
</protein>
<dbReference type="AlphaFoldDB" id="A0A0W0TWG7"/>
<sequence>MLELDEATLAITGFSEHGMQEAEFLTLREALVSSALAEGNLQALAAIVAQDKKNLETLKLQRASLEASLSNILRLQQYCEVLPP</sequence>
<accession>A0A0W0TWG7</accession>
<name>A0A0W0TWG7_9GAMM</name>